<reference evidence="1" key="2">
    <citation type="journal article" date="2015" name="Fish Shellfish Immunol.">
        <title>Early steps in the European eel (Anguilla anguilla)-Vibrio vulnificus interaction in the gills: Role of the RtxA13 toxin.</title>
        <authorList>
            <person name="Callol A."/>
            <person name="Pajuelo D."/>
            <person name="Ebbesson L."/>
            <person name="Teles M."/>
            <person name="MacKenzie S."/>
            <person name="Amaro C."/>
        </authorList>
    </citation>
    <scope>NUCLEOTIDE SEQUENCE</scope>
</reference>
<dbReference type="AlphaFoldDB" id="A0A0E9QAM0"/>
<reference evidence="1" key="1">
    <citation type="submission" date="2014-11" db="EMBL/GenBank/DDBJ databases">
        <authorList>
            <person name="Amaro Gonzalez C."/>
        </authorList>
    </citation>
    <scope>NUCLEOTIDE SEQUENCE</scope>
</reference>
<organism evidence="1">
    <name type="scientific">Anguilla anguilla</name>
    <name type="common">European freshwater eel</name>
    <name type="synonym">Muraena anguilla</name>
    <dbReference type="NCBI Taxonomy" id="7936"/>
    <lineage>
        <taxon>Eukaryota</taxon>
        <taxon>Metazoa</taxon>
        <taxon>Chordata</taxon>
        <taxon>Craniata</taxon>
        <taxon>Vertebrata</taxon>
        <taxon>Euteleostomi</taxon>
        <taxon>Actinopterygii</taxon>
        <taxon>Neopterygii</taxon>
        <taxon>Teleostei</taxon>
        <taxon>Anguilliformes</taxon>
        <taxon>Anguillidae</taxon>
        <taxon>Anguilla</taxon>
    </lineage>
</organism>
<dbReference type="EMBL" id="GBXM01094788">
    <property type="protein sequence ID" value="JAH13789.1"/>
    <property type="molecule type" value="Transcribed_RNA"/>
</dbReference>
<evidence type="ECO:0000313" key="1">
    <source>
        <dbReference type="EMBL" id="JAH13789.1"/>
    </source>
</evidence>
<proteinExistence type="predicted"/>
<sequence length="25" mass="2742">MAHSGCGRTKPVYITAGLHTLLTWK</sequence>
<protein>
    <submittedName>
        <fullName evidence="1">Uncharacterized protein</fullName>
    </submittedName>
</protein>
<name>A0A0E9QAM0_ANGAN</name>
<accession>A0A0E9QAM0</accession>